<name>A0ABQ5I2C5_9ASTR</name>
<protein>
    <submittedName>
        <fullName evidence="1">Uncharacterized protein</fullName>
    </submittedName>
</protein>
<gene>
    <name evidence="1" type="ORF">Tco_1083122</name>
</gene>
<evidence type="ECO:0000313" key="2">
    <source>
        <dbReference type="Proteomes" id="UP001151760"/>
    </source>
</evidence>
<dbReference type="Proteomes" id="UP001151760">
    <property type="component" value="Unassembled WGS sequence"/>
</dbReference>
<comment type="caution">
    <text evidence="1">The sequence shown here is derived from an EMBL/GenBank/DDBJ whole genome shotgun (WGS) entry which is preliminary data.</text>
</comment>
<organism evidence="1 2">
    <name type="scientific">Tanacetum coccineum</name>
    <dbReference type="NCBI Taxonomy" id="301880"/>
    <lineage>
        <taxon>Eukaryota</taxon>
        <taxon>Viridiplantae</taxon>
        <taxon>Streptophyta</taxon>
        <taxon>Embryophyta</taxon>
        <taxon>Tracheophyta</taxon>
        <taxon>Spermatophyta</taxon>
        <taxon>Magnoliopsida</taxon>
        <taxon>eudicotyledons</taxon>
        <taxon>Gunneridae</taxon>
        <taxon>Pentapetalae</taxon>
        <taxon>asterids</taxon>
        <taxon>campanulids</taxon>
        <taxon>Asterales</taxon>
        <taxon>Asteraceae</taxon>
        <taxon>Asteroideae</taxon>
        <taxon>Anthemideae</taxon>
        <taxon>Anthemidinae</taxon>
        <taxon>Tanacetum</taxon>
    </lineage>
</organism>
<dbReference type="EMBL" id="BQNB010020281">
    <property type="protein sequence ID" value="GJT94277.1"/>
    <property type="molecule type" value="Genomic_DNA"/>
</dbReference>
<proteinExistence type="predicted"/>
<reference evidence="1" key="2">
    <citation type="submission" date="2022-01" db="EMBL/GenBank/DDBJ databases">
        <authorList>
            <person name="Yamashiro T."/>
            <person name="Shiraishi A."/>
            <person name="Satake H."/>
            <person name="Nakayama K."/>
        </authorList>
    </citation>
    <scope>NUCLEOTIDE SEQUENCE</scope>
</reference>
<keyword evidence="2" id="KW-1185">Reference proteome</keyword>
<feature type="non-terminal residue" evidence="1">
    <location>
        <position position="1"/>
    </location>
</feature>
<accession>A0ABQ5I2C5</accession>
<evidence type="ECO:0000313" key="1">
    <source>
        <dbReference type="EMBL" id="GJT94277.1"/>
    </source>
</evidence>
<sequence>LVNIIGNPEAEMLTRAMAKELGATSAHECLFVDFLFEEEPKRSLMHYNIQDGLMPCKMN</sequence>
<reference evidence="1" key="1">
    <citation type="journal article" date="2022" name="Int. J. Mol. Sci.">
        <title>Draft Genome of Tanacetum Coccineum: Genomic Comparison of Closely Related Tanacetum-Family Plants.</title>
        <authorList>
            <person name="Yamashiro T."/>
            <person name="Shiraishi A."/>
            <person name="Nakayama K."/>
            <person name="Satake H."/>
        </authorList>
    </citation>
    <scope>NUCLEOTIDE SEQUENCE</scope>
</reference>